<dbReference type="InterPro" id="IPR013237">
    <property type="entry name" value="Phage_T7_Gp4_N"/>
</dbReference>
<proteinExistence type="predicted"/>
<organism evidence="2 3">
    <name type="scientific">Endozoicomonas gorgoniicola</name>
    <dbReference type="NCBI Taxonomy" id="1234144"/>
    <lineage>
        <taxon>Bacteria</taxon>
        <taxon>Pseudomonadati</taxon>
        <taxon>Pseudomonadota</taxon>
        <taxon>Gammaproteobacteria</taxon>
        <taxon>Oceanospirillales</taxon>
        <taxon>Endozoicomonadaceae</taxon>
        <taxon>Endozoicomonas</taxon>
    </lineage>
</organism>
<dbReference type="SMART" id="SM00778">
    <property type="entry name" value="Prim_Zn_Ribbon"/>
    <property type="match status" value="1"/>
</dbReference>
<dbReference type="Proteomes" id="UP001209854">
    <property type="component" value="Unassembled WGS sequence"/>
</dbReference>
<evidence type="ECO:0000313" key="2">
    <source>
        <dbReference type="EMBL" id="MCW7552110.1"/>
    </source>
</evidence>
<dbReference type="EMBL" id="JAPFCC010000001">
    <property type="protein sequence ID" value="MCW7552110.1"/>
    <property type="molecule type" value="Genomic_DNA"/>
</dbReference>
<dbReference type="RefSeq" id="WP_262567088.1">
    <property type="nucleotide sequence ID" value="NZ_JAPFCC010000001.1"/>
</dbReference>
<dbReference type="Gene3D" id="3.40.1360.10">
    <property type="match status" value="1"/>
</dbReference>
<keyword evidence="3" id="KW-1185">Reference proteome</keyword>
<dbReference type="Gene3D" id="3.90.580.10">
    <property type="entry name" value="Zinc finger, CHC2-type domain"/>
    <property type="match status" value="1"/>
</dbReference>
<dbReference type="InterPro" id="IPR034154">
    <property type="entry name" value="TOPRIM_DnaG/twinkle"/>
</dbReference>
<dbReference type="InterPro" id="IPR036977">
    <property type="entry name" value="DNA_primase_Znf_CHC2"/>
</dbReference>
<evidence type="ECO:0000259" key="1">
    <source>
        <dbReference type="SMART" id="SM00778"/>
    </source>
</evidence>
<evidence type="ECO:0000313" key="3">
    <source>
        <dbReference type="Proteomes" id="UP001209854"/>
    </source>
</evidence>
<protein>
    <recommendedName>
        <fullName evidence="1">DNA primase/helicase Gp4 N-terminal Bacteriophage T7-like domain-containing protein</fullName>
    </recommendedName>
</protein>
<feature type="domain" description="DNA primase/helicase Gp4 N-terminal Bacteriophage T7-like" evidence="1">
    <location>
        <begin position="33"/>
        <end position="68"/>
    </location>
</feature>
<gene>
    <name evidence="2" type="ORF">NX722_05515</name>
</gene>
<comment type="caution">
    <text evidence="2">The sequence shown here is derived from an EMBL/GenBank/DDBJ whole genome shotgun (WGS) entry which is preliminary data.</text>
</comment>
<dbReference type="Pfam" id="PF08273">
    <property type="entry name" value="Zn_Ribbon_Prim"/>
    <property type="match status" value="1"/>
</dbReference>
<sequence>MFSETVKQSAIGQWDTLLQNIGGLSKPETTPSKKGMPCPHCGGTDRYEFKSVENGFYMCRGCGAGDGWSMLMKRLGTDFKGAVEQVAQHLGIVQGCNIKRPIPRPAKTDDFISPEIKTAENTGNKAQYIWNQSAIDPFDHPYLVRKHLPPLKLRRYHDCLVSQVYNPQQQLVNLQFIDRDGNKRFLRGGQTKGCFQWWGKWDKHGPDSWSIFICEGVADAISTFLFYHQSRITIAAYSASNMAAVGEQLRQRCHGHRLVLVLDNDTPSSNRKYRPGMASLVAHHCFDDIILPPEGNDASDIWVKHHEQY</sequence>
<reference evidence="2 3" key="1">
    <citation type="submission" date="2022-10" db="EMBL/GenBank/DDBJ databases">
        <title>High-quality genome sequences of two octocoral-associated bacteria, Endozoicomonas euniceicola EF212 and Endozoicomonas gorgoniicola PS125.</title>
        <authorList>
            <person name="Chiou Y.-J."/>
            <person name="Chen Y.-H."/>
        </authorList>
    </citation>
    <scope>NUCLEOTIDE SEQUENCE [LARGE SCALE GENOMIC DNA]</scope>
    <source>
        <strain evidence="2 3">PS125</strain>
    </source>
</reference>
<accession>A0ABT3MRW6</accession>
<dbReference type="CDD" id="cd01029">
    <property type="entry name" value="TOPRIM_primases"/>
    <property type="match status" value="1"/>
</dbReference>
<dbReference type="SUPFAM" id="SSF57783">
    <property type="entry name" value="Zinc beta-ribbon"/>
    <property type="match status" value="1"/>
</dbReference>
<name>A0ABT3MRW6_9GAMM</name>